<gene>
    <name evidence="12" type="primary">prlh2r</name>
</gene>
<dbReference type="InterPro" id="IPR001402">
    <property type="entry name" value="Prolrel_pep_rcpt"/>
</dbReference>
<dbReference type="Gene3D" id="1.20.1070.10">
    <property type="entry name" value="Rhodopsin 7-helix transmembrane proteins"/>
    <property type="match status" value="1"/>
</dbReference>
<evidence type="ECO:0000256" key="5">
    <source>
        <dbReference type="ARBA" id="ARBA00023136"/>
    </source>
</evidence>
<evidence type="ECO:0000256" key="3">
    <source>
        <dbReference type="ARBA" id="ARBA00022989"/>
    </source>
</evidence>
<feature type="transmembrane region" description="Helical" evidence="9">
    <location>
        <begin position="76"/>
        <end position="101"/>
    </location>
</feature>
<dbReference type="Pfam" id="PF00001">
    <property type="entry name" value="7tm_1"/>
    <property type="match status" value="1"/>
</dbReference>
<dbReference type="PRINTS" id="PR00237">
    <property type="entry name" value="GPCRRHODOPSN"/>
</dbReference>
<name>A0A6J2WDU6_CHACN</name>
<keyword evidence="6 8" id="KW-0675">Receptor</keyword>
<keyword evidence="3 9" id="KW-1133">Transmembrane helix</keyword>
<reference evidence="12" key="1">
    <citation type="submission" date="2025-08" db="UniProtKB">
        <authorList>
            <consortium name="RefSeq"/>
        </authorList>
    </citation>
    <scope>IDENTIFICATION</scope>
</reference>
<evidence type="ECO:0000256" key="9">
    <source>
        <dbReference type="SAM" id="Phobius"/>
    </source>
</evidence>
<dbReference type="RefSeq" id="XP_030641551.1">
    <property type="nucleotide sequence ID" value="XM_030785691.1"/>
</dbReference>
<dbReference type="PANTHER" id="PTHR24235">
    <property type="entry name" value="NEUROPEPTIDE Y RECEPTOR"/>
    <property type="match status" value="1"/>
</dbReference>
<feature type="transmembrane region" description="Helical" evidence="9">
    <location>
        <begin position="41"/>
        <end position="64"/>
    </location>
</feature>
<dbReference type="PANTHER" id="PTHR24235:SF19">
    <property type="entry name" value="PROLACTIN RELEASING PEPTIDE RECEPTOR-LIKE"/>
    <property type="match status" value="1"/>
</dbReference>
<keyword evidence="5 9" id="KW-0472">Membrane</keyword>
<dbReference type="CTD" id="797157"/>
<keyword evidence="7 8" id="KW-0807">Transducer</keyword>
<keyword evidence="2 8" id="KW-0812">Transmembrane</keyword>
<proteinExistence type="inferred from homology"/>
<evidence type="ECO:0000313" key="12">
    <source>
        <dbReference type="RefSeq" id="XP_030641551.1"/>
    </source>
</evidence>
<comment type="subcellular location">
    <subcellularLocation>
        <location evidence="1">Membrane</location>
        <topology evidence="1">Multi-pass membrane protein</topology>
    </subcellularLocation>
</comment>
<keyword evidence="4 8" id="KW-0297">G-protein coupled receptor</keyword>
<dbReference type="PROSITE" id="PS00237">
    <property type="entry name" value="G_PROTEIN_RECEP_F1_1"/>
    <property type="match status" value="1"/>
</dbReference>
<dbReference type="PRINTS" id="PR01018">
    <property type="entry name" value="PRPRECEPTOR"/>
</dbReference>
<dbReference type="InterPro" id="IPR017452">
    <property type="entry name" value="GPCR_Rhodpsn_7TM"/>
</dbReference>
<organism evidence="11 12">
    <name type="scientific">Chanos chanos</name>
    <name type="common">Milkfish</name>
    <name type="synonym">Mugil chanos</name>
    <dbReference type="NCBI Taxonomy" id="29144"/>
    <lineage>
        <taxon>Eukaryota</taxon>
        <taxon>Metazoa</taxon>
        <taxon>Chordata</taxon>
        <taxon>Craniata</taxon>
        <taxon>Vertebrata</taxon>
        <taxon>Euteleostomi</taxon>
        <taxon>Actinopterygii</taxon>
        <taxon>Neopterygii</taxon>
        <taxon>Teleostei</taxon>
        <taxon>Ostariophysi</taxon>
        <taxon>Gonorynchiformes</taxon>
        <taxon>Chanidae</taxon>
        <taxon>Chanos</taxon>
    </lineage>
</organism>
<evidence type="ECO:0000313" key="11">
    <source>
        <dbReference type="Proteomes" id="UP000504632"/>
    </source>
</evidence>
<feature type="transmembrane region" description="Helical" evidence="9">
    <location>
        <begin position="204"/>
        <end position="229"/>
    </location>
</feature>
<dbReference type="AlphaFoldDB" id="A0A6J2WDU6"/>
<evidence type="ECO:0000256" key="6">
    <source>
        <dbReference type="ARBA" id="ARBA00023170"/>
    </source>
</evidence>
<evidence type="ECO:0000256" key="2">
    <source>
        <dbReference type="ARBA" id="ARBA00022692"/>
    </source>
</evidence>
<feature type="transmembrane region" description="Helical" evidence="9">
    <location>
        <begin position="259"/>
        <end position="277"/>
    </location>
</feature>
<feature type="transmembrane region" description="Helical" evidence="9">
    <location>
        <begin position="154"/>
        <end position="175"/>
    </location>
</feature>
<comment type="similarity">
    <text evidence="8">Belongs to the G-protein coupled receptor 1 family.</text>
</comment>
<keyword evidence="11" id="KW-1185">Reference proteome</keyword>
<dbReference type="Proteomes" id="UP000504632">
    <property type="component" value="Chromosome 1"/>
</dbReference>
<evidence type="ECO:0000256" key="1">
    <source>
        <dbReference type="ARBA" id="ARBA00004141"/>
    </source>
</evidence>
<sequence>MECFLNETWNYSSVFIGSTPSSPASSSSFGGLDLLLELKPLFIPLYAILVFVACSGNILLLFLIGLNKKLHSTTNFLIGNLALVDLVMCVFCVPLTASYAFDERGWVFGHFMCHFVTLMQAAAVFAAVLSLTAIAVDRYIVVAYPIRQRGGRHFCGALVVMIWLCALAMSTPTALHTVYLDLRATGHQMAICEEFWSGKERGRLVYSCFVLLLSYFIPLAAVSVSYCAISCHLRHRALPGLVASTPSNRQKWGRKRRKTFRLLLISVLCFAFSWLPLQVVNLIRDLDTDFSILSKNHVSLIQVSCHLLAMSSTCYNPFIYASLHEKFLAYLCRHLLPRKRNHQARSSFTASNRLPRPQTSTTLSDIIPMAISKIPQDGLSALQ</sequence>
<evidence type="ECO:0000256" key="4">
    <source>
        <dbReference type="ARBA" id="ARBA00023040"/>
    </source>
</evidence>
<dbReference type="InParanoid" id="A0A6J2WDU6"/>
<dbReference type="GO" id="GO:0004983">
    <property type="term" value="F:neuropeptide Y receptor activity"/>
    <property type="evidence" value="ECO:0007669"/>
    <property type="project" value="InterPro"/>
</dbReference>
<dbReference type="GO" id="GO:0005886">
    <property type="term" value="C:plasma membrane"/>
    <property type="evidence" value="ECO:0007669"/>
    <property type="project" value="TreeGrafter"/>
</dbReference>
<dbReference type="GeneID" id="115822027"/>
<evidence type="ECO:0000256" key="8">
    <source>
        <dbReference type="RuleBase" id="RU000688"/>
    </source>
</evidence>
<dbReference type="GO" id="GO:0043005">
    <property type="term" value="C:neuron projection"/>
    <property type="evidence" value="ECO:0007669"/>
    <property type="project" value="TreeGrafter"/>
</dbReference>
<evidence type="ECO:0000259" key="10">
    <source>
        <dbReference type="PROSITE" id="PS50262"/>
    </source>
</evidence>
<dbReference type="GO" id="GO:0042923">
    <property type="term" value="F:neuropeptide binding"/>
    <property type="evidence" value="ECO:0007669"/>
    <property type="project" value="TreeGrafter"/>
</dbReference>
<dbReference type="PROSITE" id="PS50262">
    <property type="entry name" value="G_PROTEIN_RECEP_F1_2"/>
    <property type="match status" value="1"/>
</dbReference>
<feature type="transmembrane region" description="Helical" evidence="9">
    <location>
        <begin position="121"/>
        <end position="142"/>
    </location>
</feature>
<dbReference type="SUPFAM" id="SSF81321">
    <property type="entry name" value="Family A G protein-coupled receptor-like"/>
    <property type="match status" value="1"/>
</dbReference>
<dbReference type="InterPro" id="IPR000276">
    <property type="entry name" value="GPCR_Rhodpsn"/>
</dbReference>
<dbReference type="FunCoup" id="A0A6J2WDU6">
    <property type="interactions" value="12"/>
</dbReference>
<evidence type="ECO:0000256" key="7">
    <source>
        <dbReference type="ARBA" id="ARBA00023224"/>
    </source>
</evidence>
<accession>A0A6J2WDU6</accession>
<dbReference type="SMART" id="SM01381">
    <property type="entry name" value="7TM_GPCR_Srsx"/>
    <property type="match status" value="1"/>
</dbReference>
<dbReference type="OrthoDB" id="9941925at2759"/>
<feature type="domain" description="G-protein coupled receptors family 1 profile" evidence="10">
    <location>
        <begin position="56"/>
        <end position="320"/>
    </location>
</feature>
<protein>
    <submittedName>
        <fullName evidence="12">Prolactin releasing hormone 2 receptor</fullName>
    </submittedName>
</protein>